<dbReference type="Proteomes" id="UP000263517">
    <property type="component" value="Unassembled WGS sequence"/>
</dbReference>
<evidence type="ECO:0000313" key="1">
    <source>
        <dbReference type="EMBL" id="HAW74302.1"/>
    </source>
</evidence>
<protein>
    <submittedName>
        <fullName evidence="1">Uncharacterized protein</fullName>
    </submittedName>
</protein>
<proteinExistence type="predicted"/>
<sequence length="295" mass="34069">MQQLFKDQTTIHVESYPAKIDVEFRRAAVRIQTPSTPMPDEDNYDSASVEALNRIIAATASAGTHLLTFTAAPTDLVVGHQYVVSTTDQEPNFVVKVSRVISSTQVQLQDPLPQEVPASSRIKGFRFSKELTAEQVKNEGQCIARWRGEDGDRNYYYWDEPFLIVRVATNYHLTSDKLERLYPLVLRLRPEDQTLAEIIEASWENYLRPDLESKGIRPNQIKSWERLDPAHAAACVYHLVVTDERQDPGFVEQWRTMYAHQLDLLFASVFFWYDDNDSETPGISDHDFRQREIFR</sequence>
<accession>A0A350NZ35</accession>
<organism evidence="1 2">
    <name type="scientific">Alteromonas australica</name>
    <dbReference type="NCBI Taxonomy" id="589873"/>
    <lineage>
        <taxon>Bacteria</taxon>
        <taxon>Pseudomonadati</taxon>
        <taxon>Pseudomonadota</taxon>
        <taxon>Gammaproteobacteria</taxon>
        <taxon>Alteromonadales</taxon>
        <taxon>Alteromonadaceae</taxon>
        <taxon>Alteromonas/Salinimonas group</taxon>
        <taxon>Alteromonas</taxon>
    </lineage>
</organism>
<evidence type="ECO:0000313" key="2">
    <source>
        <dbReference type="Proteomes" id="UP000263517"/>
    </source>
</evidence>
<dbReference type="AlphaFoldDB" id="A0A350NZ35"/>
<name>A0A350NZ35_9ALTE</name>
<reference evidence="1 2" key="1">
    <citation type="journal article" date="2018" name="Nat. Biotechnol.">
        <title>A standardized bacterial taxonomy based on genome phylogeny substantially revises the tree of life.</title>
        <authorList>
            <person name="Parks D.H."/>
            <person name="Chuvochina M."/>
            <person name="Waite D.W."/>
            <person name="Rinke C."/>
            <person name="Skarshewski A."/>
            <person name="Chaumeil P.A."/>
            <person name="Hugenholtz P."/>
        </authorList>
    </citation>
    <scope>NUCLEOTIDE SEQUENCE [LARGE SCALE GENOMIC DNA]</scope>
    <source>
        <strain evidence="1">UBA11978</strain>
    </source>
</reference>
<dbReference type="EMBL" id="DNAN01000037">
    <property type="protein sequence ID" value="HAW74302.1"/>
    <property type="molecule type" value="Genomic_DNA"/>
</dbReference>
<gene>
    <name evidence="1" type="ORF">DCW74_01030</name>
</gene>
<comment type="caution">
    <text evidence="1">The sequence shown here is derived from an EMBL/GenBank/DDBJ whole genome shotgun (WGS) entry which is preliminary data.</text>
</comment>